<gene>
    <name evidence="1" type="ORF">PYX00_003270</name>
</gene>
<protein>
    <submittedName>
        <fullName evidence="1">Uncharacterized protein</fullName>
    </submittedName>
</protein>
<dbReference type="EMBL" id="JARGDH010000002">
    <property type="protein sequence ID" value="KAL0275417.1"/>
    <property type="molecule type" value="Genomic_DNA"/>
</dbReference>
<organism evidence="1">
    <name type="scientific">Menopon gallinae</name>
    <name type="common">poultry shaft louse</name>
    <dbReference type="NCBI Taxonomy" id="328185"/>
    <lineage>
        <taxon>Eukaryota</taxon>
        <taxon>Metazoa</taxon>
        <taxon>Ecdysozoa</taxon>
        <taxon>Arthropoda</taxon>
        <taxon>Hexapoda</taxon>
        <taxon>Insecta</taxon>
        <taxon>Pterygota</taxon>
        <taxon>Neoptera</taxon>
        <taxon>Paraneoptera</taxon>
        <taxon>Psocodea</taxon>
        <taxon>Troctomorpha</taxon>
        <taxon>Phthiraptera</taxon>
        <taxon>Amblycera</taxon>
        <taxon>Menoponidae</taxon>
        <taxon>Menopon</taxon>
    </lineage>
</organism>
<proteinExistence type="predicted"/>
<sequence length="115" mass="13260">MKYSRLVFGKGLVSLFQALRIAIKFDLLAFINDSFILCRHKRISISVIPGEEITPSHNPVLLFPSETIESWLKRVKNTLLRDGSSNSMQRITTNYHFTKDVNTHQKIVNDMLQLL</sequence>
<evidence type="ECO:0000313" key="1">
    <source>
        <dbReference type="EMBL" id="KAL0275417.1"/>
    </source>
</evidence>
<reference evidence="1" key="1">
    <citation type="journal article" date="2024" name="Gigascience">
        <title>Chromosome-level genome of the poultry shaft louse Menopon gallinae provides insight into the host-switching and adaptive evolution of parasitic lice.</title>
        <authorList>
            <person name="Xu Y."/>
            <person name="Ma L."/>
            <person name="Liu S."/>
            <person name="Liang Y."/>
            <person name="Liu Q."/>
            <person name="He Z."/>
            <person name="Tian L."/>
            <person name="Duan Y."/>
            <person name="Cai W."/>
            <person name="Li H."/>
            <person name="Song F."/>
        </authorList>
    </citation>
    <scope>NUCLEOTIDE SEQUENCE</scope>
    <source>
        <strain evidence="1">Cailab_2023a</strain>
    </source>
</reference>
<dbReference type="AlphaFoldDB" id="A0AAW2HZR9"/>
<accession>A0AAW2HZR9</accession>
<name>A0AAW2HZR9_9NEOP</name>
<comment type="caution">
    <text evidence="1">The sequence shown here is derived from an EMBL/GenBank/DDBJ whole genome shotgun (WGS) entry which is preliminary data.</text>
</comment>